<dbReference type="Proteomes" id="UP000284767">
    <property type="component" value="Unassembled WGS sequence"/>
</dbReference>
<reference evidence="9 15" key="3">
    <citation type="submission" date="2017-05" db="EMBL/GenBank/DDBJ databases">
        <authorList>
            <person name="Song R."/>
            <person name="Chenine A.L."/>
            <person name="Ruprecht R.M."/>
        </authorList>
    </citation>
    <scope>NUCLEOTIDE SEQUENCE [LARGE SCALE GENOMIC DNA]</scope>
    <source>
        <strain evidence="9 15">S567_C10_BS</strain>
    </source>
</reference>
<reference evidence="13" key="10">
    <citation type="submission" date="2023-06" db="EMBL/GenBank/DDBJ databases">
        <authorList>
            <consortium name="Clinical and Environmental Microbiology Branch: Whole genome sequencing antimicrobial resistance pathogens in the healthcare setting"/>
        </authorList>
    </citation>
    <scope>NUCLEOTIDE SEQUENCE</scope>
    <source>
        <strain evidence="13">2021CK-01020</strain>
    </source>
</reference>
<keyword evidence="2 5" id="KW-0812">Transmembrane</keyword>
<reference evidence="13" key="11">
    <citation type="submission" date="2023-10" db="EMBL/GenBank/DDBJ databases">
        <title>Pathogen: clinical or host-associated sample.</title>
        <authorList>
            <person name="Hergert J."/>
            <person name="Casey R."/>
            <person name="Wagner J."/>
            <person name="Young E.L."/>
            <person name="Oakeson K.F."/>
        </authorList>
    </citation>
    <scope>NUCLEOTIDE SEQUENCE</scope>
    <source>
        <strain evidence="13">2021CK-01020</strain>
    </source>
</reference>
<evidence type="ECO:0000313" key="16">
    <source>
        <dbReference type="Proteomes" id="UP000253594"/>
    </source>
</evidence>
<evidence type="ECO:0000313" key="18">
    <source>
        <dbReference type="Proteomes" id="UP000284767"/>
    </source>
</evidence>
<dbReference type="EMBL" id="NSNE01000006">
    <property type="protein sequence ID" value="RPM17102.1"/>
    <property type="molecule type" value="Genomic_DNA"/>
</dbReference>
<protein>
    <submittedName>
        <fullName evidence="9">MAPEG family protein</fullName>
    </submittedName>
</protein>
<dbReference type="Gene3D" id="1.20.120.550">
    <property type="entry name" value="Membrane associated eicosanoid/glutathione metabolism-like domain"/>
    <property type="match status" value="1"/>
</dbReference>
<dbReference type="RefSeq" id="WP_003085846.1">
    <property type="nucleotide sequence ID" value="NZ_AP014622.1"/>
</dbReference>
<name>A0A072ZMU5_PSEAI</name>
<dbReference type="Proteomes" id="UP000194857">
    <property type="component" value="Unassembled WGS sequence"/>
</dbReference>
<dbReference type="OMA" id="VRAHANC"/>
<evidence type="ECO:0000256" key="2">
    <source>
        <dbReference type="ARBA" id="ARBA00022692"/>
    </source>
</evidence>
<sequence>MFLSPSAICLLGLIAWTLLLVFLLVSQRGLLVLGGRMAVNAFAADGSNTPGGFGQRLVRVHANCVENLPLLAGALLYAIASGQSSLTDPLAPLVLGARLFQSLMHLVSTSALFVWLRFAGFFVQLLVLAWWLLLLAGLA</sequence>
<dbReference type="Proteomes" id="UP001297540">
    <property type="component" value="Chromosome"/>
</dbReference>
<gene>
    <name evidence="11" type="ORF">ALP65_00063</name>
    <name evidence="9" type="ORF">CAZ10_12060</name>
    <name evidence="10" type="ORF">DT376_29970</name>
    <name evidence="7" type="ORF">GNQ48_18175</name>
    <name evidence="8" type="ORF">GUL26_28895</name>
    <name evidence="12" type="ORF">IPC1295_13130</name>
    <name evidence="13" type="ORF">L4V69_27025</name>
    <name evidence="6" type="ORF">PAERUG_P19_London_7_VIM_2_05_10_05744</name>
</gene>
<evidence type="ECO:0000313" key="19">
    <source>
        <dbReference type="Proteomes" id="UP000433532"/>
    </source>
</evidence>
<dbReference type="Proteomes" id="UP000433532">
    <property type="component" value="Unassembled WGS sequence"/>
</dbReference>
<reference evidence="12 18" key="7">
    <citation type="submission" date="2019-01" db="EMBL/GenBank/DDBJ databases">
        <title>The Pseudomonas aeruginosa pan-genome provides new insights on its population structure, horizontal gene transfer and pathogenicity.</title>
        <authorList>
            <person name="Freschi L."/>
            <person name="Vincent A.T."/>
            <person name="Jeukens J."/>
            <person name="Emond-Rheault J.-G."/>
            <person name="Kukavica-Ibrulj I."/>
            <person name="Dupont M.-J."/>
            <person name="Charette S.J."/>
            <person name="Boyle B."/>
            <person name="Levesque R.C."/>
        </authorList>
    </citation>
    <scope>NUCLEOTIDE SEQUENCE [LARGE SCALE GENOMIC DNA]</scope>
    <source>
        <strain evidence="12 18">PA-W36</strain>
    </source>
</reference>
<evidence type="ECO:0000313" key="6">
    <source>
        <dbReference type="EMBL" id="CRP84449.1"/>
    </source>
</evidence>
<evidence type="ECO:0000313" key="12">
    <source>
        <dbReference type="EMBL" id="RPM17102.1"/>
    </source>
</evidence>
<keyword evidence="4 5" id="KW-0472">Membrane</keyword>
<reference evidence="7 19" key="8">
    <citation type="submission" date="2019-11" db="EMBL/GenBank/DDBJ databases">
        <title>Genomes of ocular Pseudomonas aeruginosa isolates.</title>
        <authorList>
            <person name="Khan M."/>
            <person name="Rice S.A."/>
            <person name="Willcox M.D.P."/>
            <person name="Stapleton F."/>
        </authorList>
    </citation>
    <scope>NUCLEOTIDE SEQUENCE [LARGE SCALE GENOMIC DNA]</scope>
    <source>
        <strain evidence="7 19">PA221</strain>
    </source>
</reference>
<dbReference type="eggNOG" id="ENOG5032Y1Y">
    <property type="taxonomic scope" value="Bacteria"/>
</dbReference>
<evidence type="ECO:0000313" key="10">
    <source>
        <dbReference type="EMBL" id="RCI71282.1"/>
    </source>
</evidence>
<dbReference type="Proteomes" id="UP000253594">
    <property type="component" value="Unassembled WGS sequence"/>
</dbReference>
<evidence type="ECO:0000256" key="3">
    <source>
        <dbReference type="ARBA" id="ARBA00022989"/>
    </source>
</evidence>
<dbReference type="EMBL" id="CP136986">
    <property type="protein sequence ID" value="WOS76132.1"/>
    <property type="molecule type" value="Genomic_DNA"/>
</dbReference>
<evidence type="ECO:0000313" key="14">
    <source>
        <dbReference type="Proteomes" id="UP000045039"/>
    </source>
</evidence>
<evidence type="ECO:0000313" key="7">
    <source>
        <dbReference type="EMBL" id="MUI36935.1"/>
    </source>
</evidence>
<dbReference type="EMBL" id="CVVU01000246">
    <property type="protein sequence ID" value="CRP84449.1"/>
    <property type="molecule type" value="Genomic_DNA"/>
</dbReference>
<reference evidence="14" key="2">
    <citation type="submission" date="2015-06" db="EMBL/GenBank/DDBJ databases">
        <authorList>
            <person name="Radhakrishnan Rajesh"/>
            <person name="Underwood Anthony"/>
            <person name="Al-Shahib Ali"/>
        </authorList>
    </citation>
    <scope>NUCLEOTIDE SEQUENCE [LARGE SCALE GENOMIC DNA]</scope>
    <source>
        <strain evidence="14">P19_London_7_VIM_2_05_10</strain>
    </source>
</reference>
<keyword evidence="3 5" id="KW-1133">Transmembrane helix</keyword>
<reference evidence="12 18" key="4">
    <citation type="submission" date="2017-08" db="EMBL/GenBank/DDBJ databases">
        <authorList>
            <person name="Feschi L."/>
            <person name="Jeukens J."/>
            <person name="Emond-Rheault J.-G."/>
            <person name="Kukavica-Ibrulj I."/>
            <person name="Boyle B."/>
            <person name="Levesque R.C."/>
        </authorList>
    </citation>
    <scope>NUCLEOTIDE SEQUENCE [LARGE SCALE GENOMIC DNA]</scope>
    <source>
        <strain evidence="12 18">PA-W36</strain>
    </source>
</reference>
<evidence type="ECO:0000313" key="11">
    <source>
        <dbReference type="EMBL" id="RMS56920.1"/>
    </source>
</evidence>
<evidence type="ECO:0000313" key="15">
    <source>
        <dbReference type="Proteomes" id="UP000194857"/>
    </source>
</evidence>
<dbReference type="Proteomes" id="UP000644192">
    <property type="component" value="Unassembled WGS sequence"/>
</dbReference>
<dbReference type="EMBL" id="RBSQ01000486">
    <property type="protein sequence ID" value="RMS56920.1"/>
    <property type="molecule type" value="Genomic_DNA"/>
</dbReference>
<dbReference type="Pfam" id="PF01124">
    <property type="entry name" value="MAPEG"/>
    <property type="match status" value="1"/>
</dbReference>
<dbReference type="EMBL" id="WXZT01000026">
    <property type="protein sequence ID" value="MZZ16290.1"/>
    <property type="molecule type" value="Genomic_DNA"/>
</dbReference>
<reference evidence="8" key="9">
    <citation type="submission" date="2020-01" db="EMBL/GenBank/DDBJ databases">
        <title>Bacteria Cultured from War Wounds Associated with the Conflict in Eastern Ukraine.</title>
        <authorList>
            <person name="Snesrud E."/>
            <person name="Galac M.R."/>
            <person name="Mc Gann P."/>
            <person name="Valentine K."/>
            <person name="Viacheslav K."/>
        </authorList>
    </citation>
    <scope>NUCLEOTIDE SEQUENCE</scope>
    <source>
        <strain evidence="8">VNMU148</strain>
    </source>
</reference>
<dbReference type="GO" id="GO:0016020">
    <property type="term" value="C:membrane"/>
    <property type="evidence" value="ECO:0007669"/>
    <property type="project" value="UniProtKB-SubCell"/>
</dbReference>
<dbReference type="InterPro" id="IPR001129">
    <property type="entry name" value="Membr-assoc_MAPEG"/>
</dbReference>
<dbReference type="SUPFAM" id="SSF161084">
    <property type="entry name" value="MAPEG domain-like"/>
    <property type="match status" value="1"/>
</dbReference>
<evidence type="ECO:0000256" key="5">
    <source>
        <dbReference type="SAM" id="Phobius"/>
    </source>
</evidence>
<organism evidence="9 15">
    <name type="scientific">Pseudomonas aeruginosa</name>
    <dbReference type="NCBI Taxonomy" id="287"/>
    <lineage>
        <taxon>Bacteria</taxon>
        <taxon>Pseudomonadati</taxon>
        <taxon>Pseudomonadota</taxon>
        <taxon>Gammaproteobacteria</taxon>
        <taxon>Pseudomonadales</taxon>
        <taxon>Pseudomonadaceae</taxon>
        <taxon>Pseudomonas</taxon>
    </lineage>
</organism>
<dbReference type="InterPro" id="IPR023352">
    <property type="entry name" value="MAPEG-like_dom_sf"/>
</dbReference>
<dbReference type="EMBL" id="QORE01001502">
    <property type="protein sequence ID" value="RCI71282.1"/>
    <property type="molecule type" value="Genomic_DNA"/>
</dbReference>
<dbReference type="AlphaFoldDB" id="A0A072ZMU5"/>
<accession>A0A1S1C404</accession>
<dbReference type="KEGG" id="paeb:NCGM1900_1876"/>
<comment type="subcellular location">
    <subcellularLocation>
        <location evidence="1">Membrane</location>
    </subcellularLocation>
</comment>
<reference evidence="11 17" key="6">
    <citation type="submission" date="2018-08" db="EMBL/GenBank/DDBJ databases">
        <title>Recombination of ecologically and evolutionarily significant loci maintains genetic cohesion in the Pseudomonas syringae species complex.</title>
        <authorList>
            <person name="Dillon M."/>
            <person name="Thakur S."/>
            <person name="Almeida R.N.D."/>
            <person name="Weir B.S."/>
            <person name="Guttman D.S."/>
        </authorList>
    </citation>
    <scope>NUCLEOTIDE SEQUENCE [LARGE SCALE GENOMIC DNA]</scope>
    <source>
        <strain evidence="11 17">ICMP 7846</strain>
    </source>
</reference>
<evidence type="ECO:0000313" key="8">
    <source>
        <dbReference type="EMBL" id="MZZ16290.1"/>
    </source>
</evidence>
<dbReference type="Proteomes" id="UP000270834">
    <property type="component" value="Unassembled WGS sequence"/>
</dbReference>
<evidence type="ECO:0000256" key="4">
    <source>
        <dbReference type="ARBA" id="ARBA00023136"/>
    </source>
</evidence>
<proteinExistence type="predicted"/>
<evidence type="ECO:0000313" key="9">
    <source>
        <dbReference type="EMBL" id="OTI62297.1"/>
    </source>
</evidence>
<evidence type="ECO:0000313" key="17">
    <source>
        <dbReference type="Proteomes" id="UP000270834"/>
    </source>
</evidence>
<evidence type="ECO:0000256" key="1">
    <source>
        <dbReference type="ARBA" id="ARBA00004370"/>
    </source>
</evidence>
<dbReference type="EMBL" id="WOAD01000015">
    <property type="protein sequence ID" value="MUI36935.1"/>
    <property type="molecule type" value="Genomic_DNA"/>
</dbReference>
<accession>A0A072ZMU5</accession>
<dbReference type="Proteomes" id="UP000045039">
    <property type="component" value="Unassembled WGS sequence"/>
</dbReference>
<reference evidence="6" key="1">
    <citation type="submission" date="2015-06" db="EMBL/GenBank/DDBJ databases">
        <authorList>
            <person name="Radhakrishnan R."/>
            <person name="Underwood A."/>
            <person name="Al-Shahib A."/>
        </authorList>
    </citation>
    <scope>NUCLEOTIDE SEQUENCE</scope>
    <source>
        <strain evidence="6">P19_London_7_VIM_2_05_10</strain>
    </source>
</reference>
<feature type="transmembrane region" description="Helical" evidence="5">
    <location>
        <begin position="112"/>
        <end position="138"/>
    </location>
</feature>
<reference evidence="10 16" key="5">
    <citation type="submission" date="2018-07" db="EMBL/GenBank/DDBJ databases">
        <title>Mechanisms of high-level aminoglycoside resistance among Gram-negative pathogens in Brazil.</title>
        <authorList>
            <person name="Ballaben A.S."/>
            <person name="Darini A.L.C."/>
            <person name="Doi Y."/>
        </authorList>
    </citation>
    <scope>NUCLEOTIDE SEQUENCE [LARGE SCALE GENOMIC DNA]</scope>
    <source>
        <strain evidence="10 16">B2-305</strain>
    </source>
</reference>
<evidence type="ECO:0000313" key="13">
    <source>
        <dbReference type="EMBL" id="WOS76132.1"/>
    </source>
</evidence>
<dbReference type="EMBL" id="NFFZ01000005">
    <property type="protein sequence ID" value="OTI62297.1"/>
    <property type="molecule type" value="Genomic_DNA"/>
</dbReference>